<name>A0A3M7REN5_BRAPC</name>
<sequence>MVVLIVHRSQTQQDDKDHIFSEHEDHIVDKTPYFFVFAYYVKKAITKNYISMRFKLAIKVQQRIIFVQFVFEFHNTKVGPIRQRFNIIKNFQYRKPLPSILGINLKFNRNSIWNSSHRNHVKNLYCLQQAVDEAEYFELKPGVGAEIEVGYLN</sequence>
<protein>
    <submittedName>
        <fullName evidence="1">Uncharacterized protein</fullName>
    </submittedName>
</protein>
<gene>
    <name evidence="1" type="ORF">BpHYR1_012199</name>
</gene>
<evidence type="ECO:0000313" key="2">
    <source>
        <dbReference type="Proteomes" id="UP000276133"/>
    </source>
</evidence>
<dbReference type="AlphaFoldDB" id="A0A3M7REN5"/>
<accession>A0A3M7REN5</accession>
<keyword evidence="2" id="KW-1185">Reference proteome</keyword>
<comment type="caution">
    <text evidence="1">The sequence shown here is derived from an EMBL/GenBank/DDBJ whole genome shotgun (WGS) entry which is preliminary data.</text>
</comment>
<dbReference type="Proteomes" id="UP000276133">
    <property type="component" value="Unassembled WGS sequence"/>
</dbReference>
<dbReference type="EMBL" id="REGN01003564">
    <property type="protein sequence ID" value="RNA21909.1"/>
    <property type="molecule type" value="Genomic_DNA"/>
</dbReference>
<proteinExistence type="predicted"/>
<evidence type="ECO:0000313" key="1">
    <source>
        <dbReference type="EMBL" id="RNA21909.1"/>
    </source>
</evidence>
<reference evidence="1 2" key="1">
    <citation type="journal article" date="2018" name="Sci. Rep.">
        <title>Genomic signatures of local adaptation to the degree of environmental predictability in rotifers.</title>
        <authorList>
            <person name="Franch-Gras L."/>
            <person name="Hahn C."/>
            <person name="Garcia-Roger E.M."/>
            <person name="Carmona M.J."/>
            <person name="Serra M."/>
            <person name="Gomez A."/>
        </authorList>
    </citation>
    <scope>NUCLEOTIDE SEQUENCE [LARGE SCALE GENOMIC DNA]</scope>
    <source>
        <strain evidence="1">HYR1</strain>
    </source>
</reference>
<organism evidence="1 2">
    <name type="scientific">Brachionus plicatilis</name>
    <name type="common">Marine rotifer</name>
    <name type="synonym">Brachionus muelleri</name>
    <dbReference type="NCBI Taxonomy" id="10195"/>
    <lineage>
        <taxon>Eukaryota</taxon>
        <taxon>Metazoa</taxon>
        <taxon>Spiralia</taxon>
        <taxon>Gnathifera</taxon>
        <taxon>Rotifera</taxon>
        <taxon>Eurotatoria</taxon>
        <taxon>Monogononta</taxon>
        <taxon>Pseudotrocha</taxon>
        <taxon>Ploima</taxon>
        <taxon>Brachionidae</taxon>
        <taxon>Brachionus</taxon>
    </lineage>
</organism>